<dbReference type="InterPro" id="IPR010255">
    <property type="entry name" value="Haem_peroxidase_sf"/>
</dbReference>
<reference evidence="5 6" key="1">
    <citation type="journal article" date="2016" name="Front. Microbiol.">
        <title>Fuerstia marisgermanicae gen. nov., sp. nov., an Unusual Member of the Phylum Planctomycetes from the German Wadden Sea.</title>
        <authorList>
            <person name="Kohn T."/>
            <person name="Heuer A."/>
            <person name="Jogler M."/>
            <person name="Vollmers J."/>
            <person name="Boedeker C."/>
            <person name="Bunk B."/>
            <person name="Rast P."/>
            <person name="Borchert D."/>
            <person name="Glockner I."/>
            <person name="Freese H.M."/>
            <person name="Klenk H.P."/>
            <person name="Overmann J."/>
            <person name="Kaster A.K."/>
            <person name="Rohde M."/>
            <person name="Wiegand S."/>
            <person name="Jogler C."/>
        </authorList>
    </citation>
    <scope>NUCLEOTIDE SEQUENCE [LARGE SCALE GENOMIC DNA]</scope>
    <source>
        <strain evidence="5 6">NH11</strain>
    </source>
</reference>
<evidence type="ECO:0000256" key="2">
    <source>
        <dbReference type="ARBA" id="ARBA00022525"/>
    </source>
</evidence>
<dbReference type="InterPro" id="IPR037120">
    <property type="entry name" value="Haem_peroxidase_sf_animal"/>
</dbReference>
<keyword evidence="3" id="KW-0325">Glycoprotein</keyword>
<sequence length="1358" mass="145816">MLFRKPNRRRKMNKKASGVSAVESVEDRLLLSAGSLLMPDAPPEARIAPQPDAGLNEDNNSEEPGRERRRHHDHRGPNRGADRVRRDEAPENNNGSGVGTVEEESEAVDENVDATETEDNSTLETGDTDTQNSTDDAVDEAAVEPEAVTVTETEMIMTSVDATDVDNVDAEDSIAAESDVVLQWNNLFGDLLIADNINQNPGYASRSMAMLNVAIYDAVSIAAGNPDSIFYDYDSDILNTSGSVSADVVASQAAHTVLSSLYPNQQAMIDAFLDSVIAENPDADASIALGTAIGNSIVATRADDGWDATDVYVGTDAVGSFQVDPLNPDVPVWGPVWGELETFAISSTDDFAPHTTPPLSSEDYADSYNEVLELGSVDSTVRTADQTEAGLFWAYDREGLGTPLSLYNDVLIQIASQEGNSFEQNAALFARASVAMADAAIVAWDTKFSEEFWRPITAIHAGDNDGNPLTEGDTEWTALGAPDGDSDIVGFTPQFPTYISGHATFGGALFGTLQDFYGTDDISFELTSTELEILLADPDLQAAYGLDLDDATRSFDSFSEAMAENGRSRVYLGIHFDFDDLVGQEVGQSVAAAVAAEFDALGVASPVTGASEFASIDGTGNNIDNPELGSTNTQLLRLADADYGDGVSSPAGEDRPSAREVSNVIAAAETSETNDRYLTDIFWVWGQFIDHDIDLTGTALDDEGNPEQSIPIEVPAGDVFFDPTATGEAVIDFSRSAYVEGDDGVREQVNQITAFIDGSVIYGSDEERAAELRTFEGGLLKTSEGDLLPYNEAGLDNAGGPFDSLFLAGDVRANENVALTAMQTIWVREHNRIATELAAENPDLTDEELYQQARQIVSAELQAITFNEFLPALFGTDAISNYAGYDSTVDPSIANEFSTAAYRFGHTLLSSELLRLDENGDVADEGNLALLNAFFNPGELEENGIDSLLRGATVNVAQELDNEVVDDIRNFLFGAPGSGGFDLASLNIQRGRDHGLADYNSTRVALGLDAVESFSDISSDPEVAAKLEDLYGTVDNIDLWVGGLAEDHLPGSSMGETFSMIIIDQFERLRDGDRFWYENVFSGDELAEIDGTTLADVIERNTNITGLQDTVFFAPTVARLDLAEIGSDDVTIQAVDGNLEVVDNQSQTVVSSQSLADMERIMVVGLNGQADRIVVEGLTAADLPGGISIESGDDAGDTLVVGGTANTDHIAISSELIDVNGLAMEMTGAWRVVIVATDSVGNVHVSDDVNFRVDIVDGTGDDHDDHSREDHRPDDRREREIAKREKFGRAVRVPSAREECESAQPPETPKRIAQRAQRRSVPTAAAEENSVQSMSALDPFFAAGNLDDLSGNAEQRRR</sequence>
<evidence type="ECO:0000313" key="5">
    <source>
        <dbReference type="EMBL" id="APZ90774.1"/>
    </source>
</evidence>
<feature type="compositionally biased region" description="Basic and acidic residues" evidence="4">
    <location>
        <begin position="80"/>
        <end position="89"/>
    </location>
</feature>
<evidence type="ECO:0000256" key="4">
    <source>
        <dbReference type="SAM" id="MobiDB-lite"/>
    </source>
</evidence>
<dbReference type="GO" id="GO:0020037">
    <property type="term" value="F:heme binding"/>
    <property type="evidence" value="ECO:0007669"/>
    <property type="project" value="InterPro"/>
</dbReference>
<dbReference type="RefSeq" id="WP_083732523.1">
    <property type="nucleotide sequence ID" value="NZ_CP017641.1"/>
</dbReference>
<feature type="compositionally biased region" description="Polar residues" evidence="4">
    <location>
        <begin position="122"/>
        <end position="133"/>
    </location>
</feature>
<dbReference type="OrthoDB" id="9765610at2"/>
<dbReference type="InterPro" id="IPR019791">
    <property type="entry name" value="Haem_peroxidase_animal"/>
</dbReference>
<dbReference type="SUPFAM" id="SSF48113">
    <property type="entry name" value="Heme-dependent peroxidases"/>
    <property type="match status" value="1"/>
</dbReference>
<dbReference type="PRINTS" id="PR00457">
    <property type="entry name" value="ANPEROXIDASE"/>
</dbReference>
<organism evidence="5 6">
    <name type="scientific">Fuerstiella marisgermanici</name>
    <dbReference type="NCBI Taxonomy" id="1891926"/>
    <lineage>
        <taxon>Bacteria</taxon>
        <taxon>Pseudomonadati</taxon>
        <taxon>Planctomycetota</taxon>
        <taxon>Planctomycetia</taxon>
        <taxon>Planctomycetales</taxon>
        <taxon>Planctomycetaceae</taxon>
        <taxon>Fuerstiella</taxon>
    </lineage>
</organism>
<evidence type="ECO:0000313" key="6">
    <source>
        <dbReference type="Proteomes" id="UP000187735"/>
    </source>
</evidence>
<dbReference type="Gene3D" id="1.10.606.20">
    <property type="match status" value="1"/>
</dbReference>
<dbReference type="CDD" id="cd09822">
    <property type="entry name" value="peroxinectin_like_bacterial"/>
    <property type="match status" value="1"/>
</dbReference>
<comment type="subcellular location">
    <subcellularLocation>
        <location evidence="1">Secreted</location>
    </subcellularLocation>
</comment>
<dbReference type="GO" id="GO:0005576">
    <property type="term" value="C:extracellular region"/>
    <property type="evidence" value="ECO:0007669"/>
    <property type="project" value="UniProtKB-SubCell"/>
</dbReference>
<evidence type="ECO:0000256" key="1">
    <source>
        <dbReference type="ARBA" id="ARBA00004613"/>
    </source>
</evidence>
<dbReference type="PANTHER" id="PTHR11475:SF4">
    <property type="entry name" value="CHORION PEROXIDASE"/>
    <property type="match status" value="1"/>
</dbReference>
<dbReference type="PROSITE" id="PS50292">
    <property type="entry name" value="PEROXIDASE_3"/>
    <property type="match status" value="1"/>
</dbReference>
<dbReference type="GO" id="GO:0006979">
    <property type="term" value="P:response to oxidative stress"/>
    <property type="evidence" value="ECO:0007669"/>
    <property type="project" value="InterPro"/>
</dbReference>
<accession>A0A1P8W9P4</accession>
<dbReference type="STRING" id="1891926.Fuma_00358"/>
<feature type="compositionally biased region" description="Acidic residues" evidence="4">
    <location>
        <begin position="101"/>
        <end position="121"/>
    </location>
</feature>
<dbReference type="EMBL" id="CP017641">
    <property type="protein sequence ID" value="APZ90774.1"/>
    <property type="molecule type" value="Genomic_DNA"/>
</dbReference>
<feature type="region of interest" description="Disordered" evidence="4">
    <location>
        <begin position="1"/>
        <end position="144"/>
    </location>
</feature>
<dbReference type="PANTHER" id="PTHR11475">
    <property type="entry name" value="OXIDASE/PEROXIDASE"/>
    <property type="match status" value="1"/>
</dbReference>
<dbReference type="InterPro" id="IPR036938">
    <property type="entry name" value="PAP2/HPO_sf"/>
</dbReference>
<name>A0A1P8W9P4_9PLAN</name>
<dbReference type="Gene3D" id="1.10.640.10">
    <property type="entry name" value="Haem peroxidase domain superfamily, animal type"/>
    <property type="match status" value="1"/>
</dbReference>
<proteinExistence type="predicted"/>
<keyword evidence="5" id="KW-0575">Peroxidase</keyword>
<feature type="compositionally biased region" description="Basic residues" evidence="4">
    <location>
        <begin position="1"/>
        <end position="14"/>
    </location>
</feature>
<dbReference type="Pfam" id="PF03098">
    <property type="entry name" value="An_peroxidase"/>
    <property type="match status" value="1"/>
</dbReference>
<keyword evidence="6" id="KW-1185">Reference proteome</keyword>
<feature type="compositionally biased region" description="Basic and acidic residues" evidence="4">
    <location>
        <begin position="1256"/>
        <end position="1288"/>
    </location>
</feature>
<keyword evidence="5" id="KW-0560">Oxidoreductase</keyword>
<dbReference type="SUPFAM" id="SSF48317">
    <property type="entry name" value="Acid phosphatase/Vanadium-dependent haloperoxidase"/>
    <property type="match status" value="1"/>
</dbReference>
<protein>
    <submittedName>
        <fullName evidence="5">Animal heme peroxidase</fullName>
    </submittedName>
</protein>
<feature type="region of interest" description="Disordered" evidence="4">
    <location>
        <begin position="1256"/>
        <end position="1332"/>
    </location>
</feature>
<dbReference type="GO" id="GO:0004601">
    <property type="term" value="F:peroxidase activity"/>
    <property type="evidence" value="ECO:0007669"/>
    <property type="project" value="UniProtKB-KW"/>
</dbReference>
<dbReference type="CDD" id="cd03398">
    <property type="entry name" value="PAP2_haloperoxidase"/>
    <property type="match status" value="1"/>
</dbReference>
<dbReference type="KEGG" id="fmr:Fuma_00358"/>
<gene>
    <name evidence="5" type="ORF">Fuma_00358</name>
</gene>
<keyword evidence="2" id="KW-0964">Secreted</keyword>
<evidence type="ECO:0000256" key="3">
    <source>
        <dbReference type="ARBA" id="ARBA00023180"/>
    </source>
</evidence>
<dbReference type="Proteomes" id="UP000187735">
    <property type="component" value="Chromosome"/>
</dbReference>